<dbReference type="Proteomes" id="UP000243778">
    <property type="component" value="Unassembled WGS sequence"/>
</dbReference>
<evidence type="ECO:0000313" key="10">
    <source>
        <dbReference type="Proteomes" id="UP000243778"/>
    </source>
</evidence>
<evidence type="ECO:0000256" key="4">
    <source>
        <dbReference type="ARBA" id="ARBA00022801"/>
    </source>
</evidence>
<dbReference type="EC" id="3.1.26.5" evidence="6 7"/>
<dbReference type="STRING" id="1007099.SAMN05216287_4025"/>
<dbReference type="GO" id="GO:0004526">
    <property type="term" value="F:ribonuclease P activity"/>
    <property type="evidence" value="ECO:0007669"/>
    <property type="project" value="UniProtKB-UniRule"/>
</dbReference>
<dbReference type="Pfam" id="PF00825">
    <property type="entry name" value="Ribonuclease_P"/>
    <property type="match status" value="1"/>
</dbReference>
<dbReference type="InterPro" id="IPR000100">
    <property type="entry name" value="RNase_P"/>
</dbReference>
<evidence type="ECO:0000313" key="8">
    <source>
        <dbReference type="EMBL" id="PZP20883.1"/>
    </source>
</evidence>
<gene>
    <name evidence="6" type="primary">rnpA</name>
    <name evidence="8" type="ORF">DI599_21075</name>
    <name evidence="9" type="ORF">SAMN05216287_4025</name>
</gene>
<dbReference type="OrthoDB" id="9796422at2"/>
<dbReference type="SUPFAM" id="SSF54211">
    <property type="entry name" value="Ribosomal protein S5 domain 2-like"/>
    <property type="match status" value="1"/>
</dbReference>
<keyword evidence="2 6" id="KW-0540">Nuclease</keyword>
<evidence type="ECO:0000313" key="11">
    <source>
        <dbReference type="Proteomes" id="UP000249198"/>
    </source>
</evidence>
<dbReference type="NCBIfam" id="TIGR00188">
    <property type="entry name" value="rnpA"/>
    <property type="match status" value="1"/>
</dbReference>
<reference evidence="10" key="1">
    <citation type="submission" date="2016-10" db="EMBL/GenBank/DDBJ databases">
        <authorList>
            <person name="Varghese N."/>
            <person name="Submissions S."/>
        </authorList>
    </citation>
    <scope>NUCLEOTIDE SEQUENCE [LARGE SCALE GENOMIC DNA]</scope>
    <source>
        <strain evidence="10">NRRL B-59562</strain>
    </source>
</reference>
<name>A0A2W5CRT6_9PSED</name>
<dbReference type="HAMAP" id="MF_00227">
    <property type="entry name" value="RNase_P"/>
    <property type="match status" value="1"/>
</dbReference>
<comment type="function">
    <text evidence="6">RNaseP catalyzes the removal of the 5'-leader sequence from pre-tRNA to produce the mature 5'-terminus. It can also cleave other RNA substrates such as 4.5S RNA. The protein component plays an auxiliary but essential role in vivo by binding to the 5'-leader sequence and broadening the substrate specificity of the ribozyme.</text>
</comment>
<proteinExistence type="inferred from homology"/>
<dbReference type="PANTHER" id="PTHR33992:SF1">
    <property type="entry name" value="RIBONUCLEASE P PROTEIN COMPONENT"/>
    <property type="match status" value="1"/>
</dbReference>
<organism evidence="8 11">
    <name type="scientific">Pseudomonas kuykendallii</name>
    <dbReference type="NCBI Taxonomy" id="1007099"/>
    <lineage>
        <taxon>Bacteria</taxon>
        <taxon>Pseudomonadati</taxon>
        <taxon>Pseudomonadota</taxon>
        <taxon>Gammaproteobacteria</taxon>
        <taxon>Pseudomonadales</taxon>
        <taxon>Pseudomonadaceae</taxon>
        <taxon>Pseudomonas</taxon>
    </lineage>
</organism>
<dbReference type="Gene3D" id="3.30.230.10">
    <property type="match status" value="1"/>
</dbReference>
<evidence type="ECO:0000256" key="5">
    <source>
        <dbReference type="ARBA" id="ARBA00022884"/>
    </source>
</evidence>
<evidence type="ECO:0000256" key="2">
    <source>
        <dbReference type="ARBA" id="ARBA00022722"/>
    </source>
</evidence>
<evidence type="ECO:0000256" key="1">
    <source>
        <dbReference type="ARBA" id="ARBA00022694"/>
    </source>
</evidence>
<dbReference type="GO" id="GO:0000049">
    <property type="term" value="F:tRNA binding"/>
    <property type="evidence" value="ECO:0007669"/>
    <property type="project" value="UniProtKB-UniRule"/>
</dbReference>
<protein>
    <recommendedName>
        <fullName evidence="6 7">Ribonuclease P protein component</fullName>
        <shortName evidence="6">RNase P protein</shortName>
        <shortName evidence="6">RNaseP protein</shortName>
        <ecNumber evidence="6 7">3.1.26.5</ecNumber>
    </recommendedName>
    <alternativeName>
        <fullName evidence="6">Protein C5</fullName>
    </alternativeName>
</protein>
<evidence type="ECO:0000313" key="9">
    <source>
        <dbReference type="EMBL" id="SDX88791.1"/>
    </source>
</evidence>
<keyword evidence="10" id="KW-1185">Reference proteome</keyword>
<reference evidence="9" key="2">
    <citation type="submission" date="2016-10" db="EMBL/GenBank/DDBJ databases">
        <authorList>
            <person name="de Groot N.N."/>
        </authorList>
    </citation>
    <scope>NUCLEOTIDE SEQUENCE [LARGE SCALE GENOMIC DNA]</scope>
    <source>
        <strain evidence="9">NRRL B-59562</strain>
    </source>
</reference>
<keyword evidence="1 6" id="KW-0819">tRNA processing</keyword>
<accession>A0A2W5CRT6</accession>
<keyword evidence="5 6" id="KW-0694">RNA-binding</keyword>
<dbReference type="EMBL" id="FNNU01000007">
    <property type="protein sequence ID" value="SDX88791.1"/>
    <property type="molecule type" value="Genomic_DNA"/>
</dbReference>
<comment type="catalytic activity">
    <reaction evidence="6">
        <text>Endonucleolytic cleavage of RNA, removing 5'-extranucleotides from tRNA precursor.</text>
        <dbReference type="EC" id="3.1.26.5"/>
    </reaction>
</comment>
<sequence>MSRDFSREKRLLTPRQFKTVFDSPTGKVPGRNVLLLARDNDLDHPRLGLVIGKKSVKLSVERNRLKRQIRESFRLNQDSLVGWDIVIVARKGLGDLDNSELALQFGKLWKRLARNRPRLHTQAEPEVADSRHA</sequence>
<dbReference type="GO" id="GO:0042781">
    <property type="term" value="F:3'-tRNA processing endoribonuclease activity"/>
    <property type="evidence" value="ECO:0007669"/>
    <property type="project" value="TreeGrafter"/>
</dbReference>
<dbReference type="GO" id="GO:0001682">
    <property type="term" value="P:tRNA 5'-leader removal"/>
    <property type="evidence" value="ECO:0007669"/>
    <property type="project" value="UniProtKB-UniRule"/>
</dbReference>
<evidence type="ECO:0000256" key="6">
    <source>
        <dbReference type="HAMAP-Rule" id="MF_00227"/>
    </source>
</evidence>
<dbReference type="AlphaFoldDB" id="A0A2W5CRT6"/>
<comment type="similarity">
    <text evidence="6">Belongs to the RnpA family.</text>
</comment>
<dbReference type="Proteomes" id="UP000249198">
    <property type="component" value="Unassembled WGS sequence"/>
</dbReference>
<keyword evidence="3 6" id="KW-0255">Endonuclease</keyword>
<keyword evidence="4 6" id="KW-0378">Hydrolase</keyword>
<dbReference type="InterPro" id="IPR014721">
    <property type="entry name" value="Ribsml_uS5_D2-typ_fold_subgr"/>
</dbReference>
<accession>A0A1H3FCS6</accession>
<dbReference type="InterPro" id="IPR020568">
    <property type="entry name" value="Ribosomal_Su5_D2-typ_SF"/>
</dbReference>
<evidence type="ECO:0000256" key="7">
    <source>
        <dbReference type="NCBIfam" id="TIGR00188"/>
    </source>
</evidence>
<dbReference type="PANTHER" id="PTHR33992">
    <property type="entry name" value="RIBONUCLEASE P PROTEIN COMPONENT"/>
    <property type="match status" value="1"/>
</dbReference>
<reference evidence="8 11" key="3">
    <citation type="submission" date="2017-08" db="EMBL/GenBank/DDBJ databases">
        <title>Infants hospitalized years apart are colonized by the same room-sourced microbial strains.</title>
        <authorList>
            <person name="Brooks B."/>
            <person name="Olm M.R."/>
            <person name="Firek B.A."/>
            <person name="Baker R."/>
            <person name="Thomas B.C."/>
            <person name="Morowitz M.J."/>
            <person name="Banfield J.F."/>
        </authorList>
    </citation>
    <scope>NUCLEOTIDE SEQUENCE [LARGE SCALE GENOMIC DNA]</scope>
    <source>
        <strain evidence="8">S2_009_000_R2_77</strain>
    </source>
</reference>
<evidence type="ECO:0000256" key="3">
    <source>
        <dbReference type="ARBA" id="ARBA00022759"/>
    </source>
</evidence>
<dbReference type="GO" id="GO:0030677">
    <property type="term" value="C:ribonuclease P complex"/>
    <property type="evidence" value="ECO:0007669"/>
    <property type="project" value="TreeGrafter"/>
</dbReference>
<dbReference type="EMBL" id="QFOH01000041">
    <property type="protein sequence ID" value="PZP20883.1"/>
    <property type="molecule type" value="Genomic_DNA"/>
</dbReference>
<comment type="subunit">
    <text evidence="6">Consists of a catalytic RNA component (M1 or rnpB) and a protein subunit.</text>
</comment>